<dbReference type="Proteomes" id="UP000032142">
    <property type="component" value="Unassembled WGS sequence"/>
</dbReference>
<reference evidence="3" key="1">
    <citation type="submission" date="2014-09" db="EMBL/GenBank/DDBJ databases">
        <authorList>
            <person name="Mudge J."/>
            <person name="Ramaraj T."/>
            <person name="Lindquist I.E."/>
            <person name="Bharti A.K."/>
            <person name="Sundararajan A."/>
            <person name="Cameron C.T."/>
            <person name="Woodward J.E."/>
            <person name="May G.D."/>
            <person name="Brubaker C."/>
            <person name="Broadhvest J."/>
            <person name="Wilkins T.A."/>
        </authorList>
    </citation>
    <scope>NUCLEOTIDE SEQUENCE</scope>
    <source>
        <strain evidence="3">cv. AKA8401</strain>
    </source>
</reference>
<evidence type="ECO:0000256" key="1">
    <source>
        <dbReference type="SAM" id="MobiDB-lite"/>
    </source>
</evidence>
<accession>A0A0B0NK98</accession>
<gene>
    <name evidence="2" type="ORF">F383_18814</name>
</gene>
<evidence type="ECO:0000313" key="3">
    <source>
        <dbReference type="Proteomes" id="UP000032142"/>
    </source>
</evidence>
<protein>
    <submittedName>
        <fullName evidence="2">Uncharacterized protein</fullName>
    </submittedName>
</protein>
<keyword evidence="3" id="KW-1185">Reference proteome</keyword>
<feature type="region of interest" description="Disordered" evidence="1">
    <location>
        <begin position="1"/>
        <end position="31"/>
    </location>
</feature>
<organism evidence="2 3">
    <name type="scientific">Gossypium arboreum</name>
    <name type="common">Tree cotton</name>
    <name type="synonym">Gossypium nanking</name>
    <dbReference type="NCBI Taxonomy" id="29729"/>
    <lineage>
        <taxon>Eukaryota</taxon>
        <taxon>Viridiplantae</taxon>
        <taxon>Streptophyta</taxon>
        <taxon>Embryophyta</taxon>
        <taxon>Tracheophyta</taxon>
        <taxon>Spermatophyta</taxon>
        <taxon>Magnoliopsida</taxon>
        <taxon>eudicotyledons</taxon>
        <taxon>Gunneridae</taxon>
        <taxon>Pentapetalae</taxon>
        <taxon>rosids</taxon>
        <taxon>malvids</taxon>
        <taxon>Malvales</taxon>
        <taxon>Malvaceae</taxon>
        <taxon>Malvoideae</taxon>
        <taxon>Gossypium</taxon>
    </lineage>
</organism>
<dbReference type="AlphaFoldDB" id="A0A0B0NK98"/>
<sequence>MRLGVGSSHRSRREKILASTNGYPKGRLVLN</sequence>
<name>A0A0B0NK98_GOSAR</name>
<evidence type="ECO:0000313" key="2">
    <source>
        <dbReference type="EMBL" id="KHG13082.1"/>
    </source>
</evidence>
<proteinExistence type="predicted"/>
<dbReference type="EMBL" id="KN398850">
    <property type="protein sequence ID" value="KHG13082.1"/>
    <property type="molecule type" value="Genomic_DNA"/>
</dbReference>